<gene>
    <name evidence="6" type="ORF">ABKW32_07865</name>
</gene>
<dbReference type="SMART" id="SM00382">
    <property type="entry name" value="AAA"/>
    <property type="match status" value="1"/>
</dbReference>
<evidence type="ECO:0000256" key="1">
    <source>
        <dbReference type="ARBA" id="ARBA00005417"/>
    </source>
</evidence>
<dbReference type="InterPro" id="IPR027417">
    <property type="entry name" value="P-loop_NTPase"/>
</dbReference>
<keyword evidence="7" id="KW-1185">Reference proteome</keyword>
<name>A0ABV0L1Q6_9GAMM</name>
<comment type="caution">
    <text evidence="6">The sequence shown here is derived from an EMBL/GenBank/DDBJ whole genome shotgun (WGS) entry which is preliminary data.</text>
</comment>
<feature type="domain" description="ABC transporter" evidence="5">
    <location>
        <begin position="24"/>
        <end position="254"/>
    </location>
</feature>
<evidence type="ECO:0000313" key="7">
    <source>
        <dbReference type="Proteomes" id="UP001471651"/>
    </source>
</evidence>
<keyword evidence="4 6" id="KW-0067">ATP-binding</keyword>
<protein>
    <submittedName>
        <fullName evidence="6">ABC transporter ATP-binding protein</fullName>
    </submittedName>
</protein>
<evidence type="ECO:0000256" key="3">
    <source>
        <dbReference type="ARBA" id="ARBA00022741"/>
    </source>
</evidence>
<dbReference type="InterPro" id="IPR050683">
    <property type="entry name" value="Bact_Polysacc_Export_ATP-bd"/>
</dbReference>
<dbReference type="InterPro" id="IPR003593">
    <property type="entry name" value="AAA+_ATPase"/>
</dbReference>
<dbReference type="RefSeq" id="WP_348576699.1">
    <property type="nucleotide sequence ID" value="NZ_JBDYKN010000005.1"/>
</dbReference>
<dbReference type="Proteomes" id="UP001471651">
    <property type="component" value="Unassembled WGS sequence"/>
</dbReference>
<reference evidence="6 7" key="1">
    <citation type="submission" date="2024-05" db="EMBL/GenBank/DDBJ databases">
        <authorList>
            <person name="Busch G.E."/>
            <person name="Sharma I."/>
        </authorList>
    </citation>
    <scope>NUCLEOTIDE SEQUENCE [LARGE SCALE GENOMIC DNA]</scope>
    <source>
        <strain evidence="6 7">23GB23</strain>
    </source>
</reference>
<dbReference type="InterPro" id="IPR015860">
    <property type="entry name" value="ABC_transpr_TagH-like"/>
</dbReference>
<dbReference type="PROSITE" id="PS00211">
    <property type="entry name" value="ABC_TRANSPORTER_1"/>
    <property type="match status" value="1"/>
</dbReference>
<sequence length="387" mass="42426">MSELLKVEGVWKKYSRDLKASIKYGAQDIFSGAKSQQNARGKLRETEFWALSNVNFTLQRGEVLAVLGHNGAGKSTLLKCIAGKLRHDHGSITRNGDLGHLLEMSAGFSPTMTGRDNITVRGQLLGKSGKELDHYIAAVEEFAEIDEFFDAPVQFYSSGMKSRLGFAASSTIEPDILILDEVLAVGDLGFRMKCYSRIDELRKNCAVILVTHSMGHVGRMADSALLLEKGKVIYEGDPQQGIELYQDAVSNSAKLKPGISFMPERVSFGLYVGGSEVENGGSVDFGAAVTVKGKNLFDSKLSVSVILHEQGGSAIAEWNSKRNDFYVLSNEVFSAELGPLNLCPGYYHIALVGFDGGEQVFLSEVFRFKIAGDFFNNIRFQPVAEWH</sequence>
<dbReference type="Gene3D" id="3.40.50.300">
    <property type="entry name" value="P-loop containing nucleotide triphosphate hydrolases"/>
    <property type="match status" value="1"/>
</dbReference>
<dbReference type="Pfam" id="PF00005">
    <property type="entry name" value="ABC_tran"/>
    <property type="match status" value="1"/>
</dbReference>
<organism evidence="6 7">
    <name type="scientific">Marinomonas primoryensis</name>
    <dbReference type="NCBI Taxonomy" id="178399"/>
    <lineage>
        <taxon>Bacteria</taxon>
        <taxon>Pseudomonadati</taxon>
        <taxon>Pseudomonadota</taxon>
        <taxon>Gammaproteobacteria</taxon>
        <taxon>Oceanospirillales</taxon>
        <taxon>Oceanospirillaceae</taxon>
        <taxon>Marinomonas</taxon>
    </lineage>
</organism>
<comment type="similarity">
    <text evidence="1">Belongs to the ABC transporter superfamily.</text>
</comment>
<dbReference type="PROSITE" id="PS50893">
    <property type="entry name" value="ABC_TRANSPORTER_2"/>
    <property type="match status" value="1"/>
</dbReference>
<dbReference type="GO" id="GO:0005524">
    <property type="term" value="F:ATP binding"/>
    <property type="evidence" value="ECO:0007669"/>
    <property type="project" value="UniProtKB-KW"/>
</dbReference>
<evidence type="ECO:0000256" key="2">
    <source>
        <dbReference type="ARBA" id="ARBA00022448"/>
    </source>
</evidence>
<proteinExistence type="inferred from homology"/>
<dbReference type="SUPFAM" id="SSF52540">
    <property type="entry name" value="P-loop containing nucleoside triphosphate hydrolases"/>
    <property type="match status" value="1"/>
</dbReference>
<accession>A0ABV0L1Q6</accession>
<keyword evidence="2" id="KW-0813">Transport</keyword>
<evidence type="ECO:0000259" key="5">
    <source>
        <dbReference type="PROSITE" id="PS50893"/>
    </source>
</evidence>
<keyword evidence="3" id="KW-0547">Nucleotide-binding</keyword>
<dbReference type="CDD" id="cd03220">
    <property type="entry name" value="ABC_KpsT_Wzt"/>
    <property type="match status" value="1"/>
</dbReference>
<evidence type="ECO:0000256" key="4">
    <source>
        <dbReference type="ARBA" id="ARBA00022840"/>
    </source>
</evidence>
<evidence type="ECO:0000313" key="6">
    <source>
        <dbReference type="EMBL" id="MEP7729352.1"/>
    </source>
</evidence>
<dbReference type="EMBL" id="JBDYKN010000005">
    <property type="protein sequence ID" value="MEP7729352.1"/>
    <property type="molecule type" value="Genomic_DNA"/>
</dbReference>
<dbReference type="InterPro" id="IPR003439">
    <property type="entry name" value="ABC_transporter-like_ATP-bd"/>
</dbReference>
<dbReference type="PANTHER" id="PTHR46743">
    <property type="entry name" value="TEICHOIC ACIDS EXPORT ATP-BINDING PROTEIN TAGH"/>
    <property type="match status" value="1"/>
</dbReference>
<dbReference type="PANTHER" id="PTHR46743:SF2">
    <property type="entry name" value="TEICHOIC ACIDS EXPORT ATP-BINDING PROTEIN TAGH"/>
    <property type="match status" value="1"/>
</dbReference>
<dbReference type="InterPro" id="IPR017871">
    <property type="entry name" value="ABC_transporter-like_CS"/>
</dbReference>